<dbReference type="GO" id="GO:0006935">
    <property type="term" value="P:chemotaxis"/>
    <property type="evidence" value="ECO:0007669"/>
    <property type="project" value="UniProtKB-KW"/>
</dbReference>
<dbReference type="PANTHER" id="PTHR35091:SF2">
    <property type="entry name" value="FLAGELLAR PROTEIN FLIL"/>
    <property type="match status" value="1"/>
</dbReference>
<keyword evidence="10" id="KW-0997">Cell inner membrane</keyword>
<proteinExistence type="inferred from homology"/>
<dbReference type="GO" id="GO:0005886">
    <property type="term" value="C:plasma membrane"/>
    <property type="evidence" value="ECO:0007669"/>
    <property type="project" value="UniProtKB-SubCell"/>
</dbReference>
<evidence type="ECO:0000256" key="8">
    <source>
        <dbReference type="ARBA" id="ARBA00022989"/>
    </source>
</evidence>
<keyword evidence="9 10" id="KW-0472">Membrane</keyword>
<dbReference type="Proteomes" id="UP000077262">
    <property type="component" value="Unassembled WGS sequence"/>
</dbReference>
<accession>A0A177J2P2</accession>
<dbReference type="OrthoDB" id="7058946at2"/>
<evidence type="ECO:0000256" key="10">
    <source>
        <dbReference type="RuleBase" id="RU364125"/>
    </source>
</evidence>
<keyword evidence="6" id="KW-0812">Transmembrane</keyword>
<keyword evidence="5 10" id="KW-0145">Chemotaxis</keyword>
<organism evidence="12 13">
    <name type="scientific">Sphingobium yanoikuyae</name>
    <name type="common">Sphingomonas yanoikuyae</name>
    <dbReference type="NCBI Taxonomy" id="13690"/>
    <lineage>
        <taxon>Bacteria</taxon>
        <taxon>Pseudomonadati</taxon>
        <taxon>Pseudomonadota</taxon>
        <taxon>Alphaproteobacteria</taxon>
        <taxon>Sphingomonadales</taxon>
        <taxon>Sphingomonadaceae</taxon>
        <taxon>Sphingobium</taxon>
    </lineage>
</organism>
<keyword evidence="7 10" id="KW-0283">Flagellar rotation</keyword>
<keyword evidence="12" id="KW-0282">Flagellum</keyword>
<evidence type="ECO:0000313" key="12">
    <source>
        <dbReference type="EMBL" id="OAH35399.1"/>
    </source>
</evidence>
<evidence type="ECO:0000256" key="5">
    <source>
        <dbReference type="ARBA" id="ARBA00022500"/>
    </source>
</evidence>
<keyword evidence="8" id="KW-1133">Transmembrane helix</keyword>
<dbReference type="RefSeq" id="WP_017500448.1">
    <property type="nucleotide sequence ID" value="NZ_DAIQKB010000003.1"/>
</dbReference>
<evidence type="ECO:0000256" key="11">
    <source>
        <dbReference type="SAM" id="MobiDB-lite"/>
    </source>
</evidence>
<dbReference type="EMBL" id="LSTR01000101">
    <property type="protein sequence ID" value="OAH35399.1"/>
    <property type="molecule type" value="Genomic_DNA"/>
</dbReference>
<feature type="compositionally biased region" description="Gly residues" evidence="11">
    <location>
        <begin position="75"/>
        <end position="96"/>
    </location>
</feature>
<keyword evidence="12" id="KW-0969">Cilium</keyword>
<evidence type="ECO:0000256" key="7">
    <source>
        <dbReference type="ARBA" id="ARBA00022779"/>
    </source>
</evidence>
<protein>
    <recommendedName>
        <fullName evidence="10">Flagellar protein FliL</fullName>
    </recommendedName>
</protein>
<keyword evidence="4" id="KW-1003">Cell membrane</keyword>
<comment type="function">
    <text evidence="1 10">Controls the rotational direction of flagella during chemotaxis.</text>
</comment>
<dbReference type="GO" id="GO:0009425">
    <property type="term" value="C:bacterial-type flagellum basal body"/>
    <property type="evidence" value="ECO:0007669"/>
    <property type="project" value="InterPro"/>
</dbReference>
<evidence type="ECO:0000256" key="3">
    <source>
        <dbReference type="ARBA" id="ARBA00008281"/>
    </source>
</evidence>
<dbReference type="InterPro" id="IPR005503">
    <property type="entry name" value="FliL"/>
</dbReference>
<dbReference type="PANTHER" id="PTHR35091">
    <property type="entry name" value="FLAGELLAR PROTEIN FLIL"/>
    <property type="match status" value="1"/>
</dbReference>
<feature type="compositionally biased region" description="Low complexity" evidence="11">
    <location>
        <begin position="97"/>
        <end position="106"/>
    </location>
</feature>
<evidence type="ECO:0000256" key="6">
    <source>
        <dbReference type="ARBA" id="ARBA00022692"/>
    </source>
</evidence>
<dbReference type="AlphaFoldDB" id="A0A177J2P2"/>
<gene>
    <name evidence="12" type="ORF">AX777_02985</name>
</gene>
<evidence type="ECO:0000313" key="13">
    <source>
        <dbReference type="Proteomes" id="UP000077262"/>
    </source>
</evidence>
<evidence type="ECO:0000256" key="1">
    <source>
        <dbReference type="ARBA" id="ARBA00002254"/>
    </source>
</evidence>
<evidence type="ECO:0000256" key="2">
    <source>
        <dbReference type="ARBA" id="ARBA00004162"/>
    </source>
</evidence>
<dbReference type="Pfam" id="PF03748">
    <property type="entry name" value="FliL"/>
    <property type="match status" value="1"/>
</dbReference>
<dbReference type="GO" id="GO:0071978">
    <property type="term" value="P:bacterial-type flagellum-dependent swarming motility"/>
    <property type="evidence" value="ECO:0007669"/>
    <property type="project" value="TreeGrafter"/>
</dbReference>
<comment type="subcellular location">
    <subcellularLocation>
        <location evidence="10">Cell inner membrane</location>
    </subcellularLocation>
    <subcellularLocation>
        <location evidence="2">Cell membrane</location>
        <topology evidence="2">Single-pass membrane protein</topology>
    </subcellularLocation>
</comment>
<keyword evidence="12" id="KW-0966">Cell projection</keyword>
<comment type="caution">
    <text evidence="12">The sequence shown here is derived from an EMBL/GenBank/DDBJ whole genome shotgun (WGS) entry which is preliminary data.</text>
</comment>
<evidence type="ECO:0000256" key="9">
    <source>
        <dbReference type="ARBA" id="ARBA00023136"/>
    </source>
</evidence>
<feature type="region of interest" description="Disordered" evidence="11">
    <location>
        <begin position="73"/>
        <end position="112"/>
    </location>
</feature>
<reference evidence="12 13" key="1">
    <citation type="submission" date="2016-02" db="EMBL/GenBank/DDBJ databases">
        <authorList>
            <person name="Wen L."/>
            <person name="He K."/>
            <person name="Yang H."/>
        </authorList>
    </citation>
    <scope>NUCLEOTIDE SEQUENCE [LARGE SCALE GENOMIC DNA]</scope>
    <source>
        <strain evidence="12 13">CD09_2</strain>
    </source>
</reference>
<comment type="similarity">
    <text evidence="3 10">Belongs to the FliL family.</text>
</comment>
<sequence length="224" mass="23077">MSDEPKAKKKKGGGMKLILLVAVAMVVGGAGAAGGLYAAGFFSPKAEGPKEDPNKPVLVLAGEDAQAVATAHGWAGEGGGGGGGEGGGHASAGGEGHAPSAAHAPGKGIDLPAPANPTAYQATYFQLQAPFTSNMTDTDAFAQITVAVSTYYDYRVIAAIKMHEMAIRSQVLMMLAEQPEEQLVTPDGKRMLQGKIRGIINDVLKQKTGYGGVDNVYFTNFVIQ</sequence>
<evidence type="ECO:0000256" key="4">
    <source>
        <dbReference type="ARBA" id="ARBA00022475"/>
    </source>
</evidence>
<name>A0A177J2P2_SPHYA</name>